<reference evidence="3 4" key="1">
    <citation type="submission" date="2019-01" db="EMBL/GenBank/DDBJ databases">
        <title>A draft genome assembly of the solar-powered sea slug Elysia chlorotica.</title>
        <authorList>
            <person name="Cai H."/>
            <person name="Li Q."/>
            <person name="Fang X."/>
            <person name="Li J."/>
            <person name="Curtis N.E."/>
            <person name="Altenburger A."/>
            <person name="Shibata T."/>
            <person name="Feng M."/>
            <person name="Maeda T."/>
            <person name="Schwartz J.A."/>
            <person name="Shigenobu S."/>
            <person name="Lundholm N."/>
            <person name="Nishiyama T."/>
            <person name="Yang H."/>
            <person name="Hasebe M."/>
            <person name="Li S."/>
            <person name="Pierce S.K."/>
            <person name="Wang J."/>
        </authorList>
    </citation>
    <scope>NUCLEOTIDE SEQUENCE [LARGE SCALE GENOMIC DNA]</scope>
    <source>
        <strain evidence="3">EC2010</strain>
        <tissue evidence="3">Whole organism of an adult</tissue>
    </source>
</reference>
<sequence length="220" mass="24363">STSQLASQPQPQPLPQPQPFNPVQLYTTPQPYYPPQSYYPSQPGFSTYPQVQPQPGYSTYPQSGYSTYPQSGYSTYPQPGYSTYPQIQPQPGYSTYPQTQPQPGYSTYPQVQTGYVGSSSITPEQLVQGSSASMKCPAVPVVAQASPLPFGGQAFNCPAPNGKFVHPSSCEFYYFCLFQMPFRERCPAFSQFNPYRQDCECIATSTYVCPSLGVVTYQGW</sequence>
<dbReference type="Gene3D" id="2.170.140.10">
    <property type="entry name" value="Chitin binding domain"/>
    <property type="match status" value="1"/>
</dbReference>
<evidence type="ECO:0000313" key="4">
    <source>
        <dbReference type="Proteomes" id="UP000271974"/>
    </source>
</evidence>
<feature type="compositionally biased region" description="Polar residues" evidence="1">
    <location>
        <begin position="44"/>
        <end position="72"/>
    </location>
</feature>
<feature type="compositionally biased region" description="Low complexity" evidence="1">
    <location>
        <begin position="21"/>
        <end position="43"/>
    </location>
</feature>
<dbReference type="GO" id="GO:0008061">
    <property type="term" value="F:chitin binding"/>
    <property type="evidence" value="ECO:0007669"/>
    <property type="project" value="InterPro"/>
</dbReference>
<dbReference type="EMBL" id="RQTK01000557">
    <property type="protein sequence ID" value="RUS77723.1"/>
    <property type="molecule type" value="Genomic_DNA"/>
</dbReference>
<dbReference type="SUPFAM" id="SSF57625">
    <property type="entry name" value="Invertebrate chitin-binding proteins"/>
    <property type="match status" value="1"/>
</dbReference>
<dbReference type="PROSITE" id="PS50940">
    <property type="entry name" value="CHIT_BIND_II"/>
    <property type="match status" value="1"/>
</dbReference>
<dbReference type="Pfam" id="PF01607">
    <property type="entry name" value="CBM_14"/>
    <property type="match status" value="1"/>
</dbReference>
<name>A0A3S0ZHG6_ELYCH</name>
<dbReference type="Proteomes" id="UP000271974">
    <property type="component" value="Unassembled WGS sequence"/>
</dbReference>
<evidence type="ECO:0000256" key="1">
    <source>
        <dbReference type="SAM" id="MobiDB-lite"/>
    </source>
</evidence>
<feature type="compositionally biased region" description="Pro residues" evidence="1">
    <location>
        <begin position="10"/>
        <end position="20"/>
    </location>
</feature>
<feature type="non-terminal residue" evidence="3">
    <location>
        <position position="1"/>
    </location>
</feature>
<dbReference type="InterPro" id="IPR036508">
    <property type="entry name" value="Chitin-bd_dom_sf"/>
</dbReference>
<dbReference type="OrthoDB" id="9623740at2759"/>
<feature type="domain" description="Chitin-binding type-2" evidence="2">
    <location>
        <begin position="154"/>
        <end position="199"/>
    </location>
</feature>
<dbReference type="InterPro" id="IPR002557">
    <property type="entry name" value="Chitin-bd_dom"/>
</dbReference>
<dbReference type="STRING" id="188477.A0A3S0ZHG6"/>
<evidence type="ECO:0000313" key="3">
    <source>
        <dbReference type="EMBL" id="RUS77723.1"/>
    </source>
</evidence>
<accession>A0A3S0ZHG6</accession>
<dbReference type="GO" id="GO:0005576">
    <property type="term" value="C:extracellular region"/>
    <property type="evidence" value="ECO:0007669"/>
    <property type="project" value="InterPro"/>
</dbReference>
<evidence type="ECO:0000259" key="2">
    <source>
        <dbReference type="PROSITE" id="PS50940"/>
    </source>
</evidence>
<organism evidence="3 4">
    <name type="scientific">Elysia chlorotica</name>
    <name type="common">Eastern emerald elysia</name>
    <name type="synonym">Sea slug</name>
    <dbReference type="NCBI Taxonomy" id="188477"/>
    <lineage>
        <taxon>Eukaryota</taxon>
        <taxon>Metazoa</taxon>
        <taxon>Spiralia</taxon>
        <taxon>Lophotrochozoa</taxon>
        <taxon>Mollusca</taxon>
        <taxon>Gastropoda</taxon>
        <taxon>Heterobranchia</taxon>
        <taxon>Euthyneura</taxon>
        <taxon>Panpulmonata</taxon>
        <taxon>Sacoglossa</taxon>
        <taxon>Placobranchoidea</taxon>
        <taxon>Plakobranchidae</taxon>
        <taxon>Elysia</taxon>
    </lineage>
</organism>
<feature type="region of interest" description="Disordered" evidence="1">
    <location>
        <begin position="1"/>
        <end position="72"/>
    </location>
</feature>
<gene>
    <name evidence="3" type="ORF">EGW08_014511</name>
</gene>
<protein>
    <recommendedName>
        <fullName evidence="2">Chitin-binding type-2 domain-containing protein</fullName>
    </recommendedName>
</protein>
<comment type="caution">
    <text evidence="3">The sequence shown here is derived from an EMBL/GenBank/DDBJ whole genome shotgun (WGS) entry which is preliminary data.</text>
</comment>
<keyword evidence="4" id="KW-1185">Reference proteome</keyword>
<dbReference type="AlphaFoldDB" id="A0A3S0ZHG6"/>
<proteinExistence type="predicted"/>